<keyword evidence="1" id="KW-0805">Transcription regulation</keyword>
<dbReference type="AlphaFoldDB" id="A0A927F992"/>
<dbReference type="GO" id="GO:0000976">
    <property type="term" value="F:transcription cis-regulatory region binding"/>
    <property type="evidence" value="ECO:0007669"/>
    <property type="project" value="TreeGrafter"/>
</dbReference>
<reference evidence="5" key="1">
    <citation type="submission" date="2020-09" db="EMBL/GenBank/DDBJ databases">
        <title>Pelagicoccus enzymogenes sp. nov. with an EPS production, isolated from marine sediment.</title>
        <authorList>
            <person name="Feng X."/>
        </authorList>
    </citation>
    <scope>NUCLEOTIDE SEQUENCE</scope>
    <source>
        <strain evidence="5">NFK12</strain>
    </source>
</reference>
<name>A0A927F992_9BACT</name>
<proteinExistence type="predicted"/>
<sequence>MPQPSRKKGKRPPTLADVGRKAGVSAMAVSAVLNGSNSSVRISEETQRRIRKAAADLRYRPNIAARALVNRRMNTIGAFIVVEGLELNHYFLEVFNGIIAGASEHNQNVTVFTLDTWSDAKEQLERAFDGRIDGMILIAPIVGEEFAKGMNPDMPCVSLHANVDIEGVVNLESDEEKGAYDMVRFLVDKGHRRIMHLAGPRGLLGAERRISGYRRALADAGVEWDESLLKSMPYSDVEARAVMEKWLQDNSLDLLPHAIFCANDQMALGCVEALSGAGVKVPDDVSVCGFDDTLVARVTVPPLTTVRQPLRQMGVEAVSTLLKRIDSEEERGEVKPAPVVFPTELVVRNSVVER</sequence>
<protein>
    <submittedName>
        <fullName evidence="5">LacI family DNA-binding transcriptional regulator</fullName>
    </submittedName>
</protein>
<evidence type="ECO:0000256" key="1">
    <source>
        <dbReference type="ARBA" id="ARBA00023015"/>
    </source>
</evidence>
<dbReference type="InterPro" id="IPR046335">
    <property type="entry name" value="LacI/GalR-like_sensor"/>
</dbReference>
<dbReference type="Proteomes" id="UP000622317">
    <property type="component" value="Unassembled WGS sequence"/>
</dbReference>
<comment type="caution">
    <text evidence="5">The sequence shown here is derived from an EMBL/GenBank/DDBJ whole genome shotgun (WGS) entry which is preliminary data.</text>
</comment>
<dbReference type="CDD" id="cd06267">
    <property type="entry name" value="PBP1_LacI_sugar_binding-like"/>
    <property type="match status" value="1"/>
</dbReference>
<dbReference type="Pfam" id="PF00356">
    <property type="entry name" value="LacI"/>
    <property type="match status" value="1"/>
</dbReference>
<dbReference type="RefSeq" id="WP_191617317.1">
    <property type="nucleotide sequence ID" value="NZ_JACYFG010000035.1"/>
</dbReference>
<dbReference type="SUPFAM" id="SSF53822">
    <property type="entry name" value="Periplasmic binding protein-like I"/>
    <property type="match status" value="1"/>
</dbReference>
<dbReference type="PANTHER" id="PTHR30146">
    <property type="entry name" value="LACI-RELATED TRANSCRIPTIONAL REPRESSOR"/>
    <property type="match status" value="1"/>
</dbReference>
<keyword evidence="2 5" id="KW-0238">DNA-binding</keyword>
<evidence type="ECO:0000256" key="3">
    <source>
        <dbReference type="ARBA" id="ARBA00023163"/>
    </source>
</evidence>
<keyword evidence="3" id="KW-0804">Transcription</keyword>
<dbReference type="CDD" id="cd01392">
    <property type="entry name" value="HTH_LacI"/>
    <property type="match status" value="1"/>
</dbReference>
<gene>
    <name evidence="5" type="ORF">IEN85_11945</name>
</gene>
<evidence type="ECO:0000256" key="2">
    <source>
        <dbReference type="ARBA" id="ARBA00023125"/>
    </source>
</evidence>
<dbReference type="InterPro" id="IPR010982">
    <property type="entry name" value="Lambda_DNA-bd_dom_sf"/>
</dbReference>
<feature type="domain" description="HTH lacI-type" evidence="4">
    <location>
        <begin position="13"/>
        <end position="70"/>
    </location>
</feature>
<dbReference type="Gene3D" id="1.10.260.40">
    <property type="entry name" value="lambda repressor-like DNA-binding domains"/>
    <property type="match status" value="1"/>
</dbReference>
<dbReference type="GO" id="GO:0003700">
    <property type="term" value="F:DNA-binding transcription factor activity"/>
    <property type="evidence" value="ECO:0007669"/>
    <property type="project" value="TreeGrafter"/>
</dbReference>
<dbReference type="PROSITE" id="PS50932">
    <property type="entry name" value="HTH_LACI_2"/>
    <property type="match status" value="1"/>
</dbReference>
<evidence type="ECO:0000259" key="4">
    <source>
        <dbReference type="PROSITE" id="PS50932"/>
    </source>
</evidence>
<dbReference type="SUPFAM" id="SSF47413">
    <property type="entry name" value="lambda repressor-like DNA-binding domains"/>
    <property type="match status" value="1"/>
</dbReference>
<evidence type="ECO:0000313" key="6">
    <source>
        <dbReference type="Proteomes" id="UP000622317"/>
    </source>
</evidence>
<evidence type="ECO:0000313" key="5">
    <source>
        <dbReference type="EMBL" id="MBD5780205.1"/>
    </source>
</evidence>
<organism evidence="5 6">
    <name type="scientific">Pelagicoccus enzymogenes</name>
    <dbReference type="NCBI Taxonomy" id="2773457"/>
    <lineage>
        <taxon>Bacteria</taxon>
        <taxon>Pseudomonadati</taxon>
        <taxon>Verrucomicrobiota</taxon>
        <taxon>Opitutia</taxon>
        <taxon>Puniceicoccales</taxon>
        <taxon>Pelagicoccaceae</taxon>
        <taxon>Pelagicoccus</taxon>
    </lineage>
</organism>
<dbReference type="InterPro" id="IPR000843">
    <property type="entry name" value="HTH_LacI"/>
</dbReference>
<dbReference type="PANTHER" id="PTHR30146:SF109">
    <property type="entry name" value="HTH-TYPE TRANSCRIPTIONAL REGULATOR GALS"/>
    <property type="match status" value="1"/>
</dbReference>
<dbReference type="InterPro" id="IPR028082">
    <property type="entry name" value="Peripla_BP_I"/>
</dbReference>
<keyword evidence="6" id="KW-1185">Reference proteome</keyword>
<dbReference type="SMART" id="SM00354">
    <property type="entry name" value="HTH_LACI"/>
    <property type="match status" value="1"/>
</dbReference>
<dbReference type="Pfam" id="PF13377">
    <property type="entry name" value="Peripla_BP_3"/>
    <property type="match status" value="1"/>
</dbReference>
<accession>A0A927F992</accession>
<dbReference type="EMBL" id="JACYFG010000035">
    <property type="protein sequence ID" value="MBD5780205.1"/>
    <property type="molecule type" value="Genomic_DNA"/>
</dbReference>
<dbReference type="Gene3D" id="3.40.50.2300">
    <property type="match status" value="2"/>
</dbReference>